<evidence type="ECO:0000313" key="1">
    <source>
        <dbReference type="EMBL" id="KAJ7560330.1"/>
    </source>
</evidence>
<protein>
    <submittedName>
        <fullName evidence="1">Uncharacterized protein</fullName>
    </submittedName>
</protein>
<gene>
    <name evidence="1" type="ORF">O6H91_04G124600</name>
</gene>
<comment type="caution">
    <text evidence="1">The sequence shown here is derived from an EMBL/GenBank/DDBJ whole genome shotgun (WGS) entry which is preliminary data.</text>
</comment>
<dbReference type="EMBL" id="CM055095">
    <property type="protein sequence ID" value="KAJ7560330.1"/>
    <property type="molecule type" value="Genomic_DNA"/>
</dbReference>
<dbReference type="Proteomes" id="UP001162992">
    <property type="component" value="Chromosome 4"/>
</dbReference>
<accession>A0ACC2E1S8</accession>
<reference evidence="2" key="1">
    <citation type="journal article" date="2024" name="Proc. Natl. Acad. Sci. U.S.A.">
        <title>Extraordinary preservation of gene collinearity over three hundred million years revealed in homosporous lycophytes.</title>
        <authorList>
            <person name="Li C."/>
            <person name="Wickell D."/>
            <person name="Kuo L.Y."/>
            <person name="Chen X."/>
            <person name="Nie B."/>
            <person name="Liao X."/>
            <person name="Peng D."/>
            <person name="Ji J."/>
            <person name="Jenkins J."/>
            <person name="Williams M."/>
            <person name="Shu S."/>
            <person name="Plott C."/>
            <person name="Barry K."/>
            <person name="Rajasekar S."/>
            <person name="Grimwood J."/>
            <person name="Han X."/>
            <person name="Sun S."/>
            <person name="Hou Z."/>
            <person name="He W."/>
            <person name="Dai G."/>
            <person name="Sun C."/>
            <person name="Schmutz J."/>
            <person name="Leebens-Mack J.H."/>
            <person name="Li F.W."/>
            <person name="Wang L."/>
        </authorList>
    </citation>
    <scope>NUCLEOTIDE SEQUENCE [LARGE SCALE GENOMIC DNA]</scope>
    <source>
        <strain evidence="2">cv. PW_Plant_1</strain>
    </source>
</reference>
<keyword evidence="2" id="KW-1185">Reference proteome</keyword>
<name>A0ACC2E1S8_DIPCM</name>
<sequence length="609" mass="66228">MVTSNNANGKDESTEDNGAATQQTDKPQRVRGSEVFVGGLQRNVTEENIRELFSDCGEIAEVRMMRDKNGVLKGYCFVRFTTRSAAFKAQKEKSGTIYQGKKIGVNPPSEHDTLFLGNLRKEWTAEELEKMVREVFEDVDSVGLGLPNRSGESPNKKQQNRGFAFVHFTTHAAAARAHRVATRPEFLLGGKWRPTVDWAESEPEPDPDEMAKVTTAFVGNLPDNVTDEYLQGVFEPFGKVERVAISRKGNTPVGFIQFAERAEMEASMKELDSKLIDGPGKGPKFKIQVSIAKPADKSRKRNRDDNNKSTHVNVLAHGKIGGTVGVLGSLGLPYTDFQDHNLGKTPRVLPLPFAVPEVFDQYDLAVASLKPSVADRLIRLFRQGFASRQEVDMHALEGLKELPESAAIKALDQFGASNLSDSISKSAYLTGLIDMARREANEKSGLHQVPSKATRPVDYPELGRATGAKEGRSLEVGGLPASRLSVVDQMSLPMAGINTDLSRYDPYGSLAIAGLFPSLSAGFGPEALLPRIPSAYAEPFNLPGVSSYAPGSFSNNLGTAAASQEANTADRRTVKFDPFTGEPYKFDPFTGQPIQTSGLSSSHLGGKLF</sequence>
<organism evidence="1 2">
    <name type="scientific">Diphasiastrum complanatum</name>
    <name type="common">Issler's clubmoss</name>
    <name type="synonym">Lycopodium complanatum</name>
    <dbReference type="NCBI Taxonomy" id="34168"/>
    <lineage>
        <taxon>Eukaryota</taxon>
        <taxon>Viridiplantae</taxon>
        <taxon>Streptophyta</taxon>
        <taxon>Embryophyta</taxon>
        <taxon>Tracheophyta</taxon>
        <taxon>Lycopodiopsida</taxon>
        <taxon>Lycopodiales</taxon>
        <taxon>Lycopodiaceae</taxon>
        <taxon>Lycopodioideae</taxon>
        <taxon>Diphasiastrum</taxon>
    </lineage>
</organism>
<proteinExistence type="predicted"/>
<evidence type="ECO:0000313" key="2">
    <source>
        <dbReference type="Proteomes" id="UP001162992"/>
    </source>
</evidence>